<evidence type="ECO:0000313" key="3">
    <source>
        <dbReference type="Proteomes" id="UP000215086"/>
    </source>
</evidence>
<keyword evidence="3" id="KW-1185">Reference proteome</keyword>
<dbReference type="Proteomes" id="UP000215086">
    <property type="component" value="Chromosome"/>
</dbReference>
<feature type="transmembrane region" description="Helical" evidence="1">
    <location>
        <begin position="111"/>
        <end position="132"/>
    </location>
</feature>
<gene>
    <name evidence="2" type="ORF">THTE_1004</name>
</gene>
<keyword evidence="1" id="KW-0472">Membrane</keyword>
<feature type="transmembrane region" description="Helical" evidence="1">
    <location>
        <begin position="6"/>
        <end position="25"/>
    </location>
</feature>
<feature type="transmembrane region" description="Helical" evidence="1">
    <location>
        <begin position="37"/>
        <end position="63"/>
    </location>
</feature>
<accession>A0A286RCB7</accession>
<dbReference type="AlphaFoldDB" id="A0A286RCB7"/>
<keyword evidence="1" id="KW-0812">Transmembrane</keyword>
<feature type="transmembrane region" description="Helical" evidence="1">
    <location>
        <begin position="69"/>
        <end position="90"/>
    </location>
</feature>
<keyword evidence="1" id="KW-1133">Transmembrane helix</keyword>
<sequence length="577" mass="64040">MAYLILIALESLVVSLLLVAILVALSSSASRLVRGGVLIIIAGIGVALTAWILSLSFTLFGSWVGKSPLRLLALAIPIIAPYVLGVLLLLKGWQRDRADKTLLPRAAAWSRMGLTALFLAAIMLELLTLIMIDLTVRQTMAAVRVEAYTLAASVAPERPPESENAAMLYDLLFSHWHVTQKHWPEVYVQASEALTREMEDGTTSQADSQNFEHEAFDFGNPELGEFLRQRAGELALLRRAAALPACHFERDYFRPSFNMLLPQLSDFRTAGRLLALDARYSLAHGHFSQAIDDINALFGLARHSKEPFLVGMLVSISLEASAVRELENLLMHAELSQEMLARIRLEWTSSLQEVFSRSVRMEEATGLLTFCSVATGELPITTVVALSRGGEPPLVSQFSTFSSPWLVDDLTLFRELMSHVESFASLQLFPLTQRLESVASLDQKVENARWRAPLTSATWPSYRGVYLALARAEARRHVAEAGLAVYRYALRHNRLPKTLDELVPDELPFVPMDPADGHPLRARLASKDELILYSLGPDVKDDGGRPLKFDATKGVFEGDVRFVVRWAPARNRAETSE</sequence>
<name>A0A286RCB7_9BACT</name>
<dbReference type="OrthoDB" id="273311at2"/>
<dbReference type="RefSeq" id="WP_095414150.1">
    <property type="nucleotide sequence ID" value="NZ_CP018477.1"/>
</dbReference>
<protein>
    <submittedName>
        <fullName evidence="2">Uncharacterized protein</fullName>
    </submittedName>
</protein>
<proteinExistence type="predicted"/>
<dbReference type="EMBL" id="CP018477">
    <property type="protein sequence ID" value="ASV73606.1"/>
    <property type="molecule type" value="Genomic_DNA"/>
</dbReference>
<evidence type="ECO:0000313" key="2">
    <source>
        <dbReference type="EMBL" id="ASV73606.1"/>
    </source>
</evidence>
<dbReference type="KEGG" id="ttf:THTE_1004"/>
<reference evidence="2 3" key="1">
    <citation type="journal article" name="Front. Microbiol.">
        <title>Sugar Metabolism of the First Thermophilic Planctomycete Thermogutta terrifontis: Comparative Genomic and Transcriptomic Approaches.</title>
        <authorList>
            <person name="Elcheninov A.G."/>
            <person name="Menzel P."/>
            <person name="Gudbergsdottir S.R."/>
            <person name="Slesarev A.I."/>
            <person name="Kadnikov V.V."/>
            <person name="Krogh A."/>
            <person name="Bonch-Osmolovskaya E.A."/>
            <person name="Peng X."/>
            <person name="Kublanov I.V."/>
        </authorList>
    </citation>
    <scope>NUCLEOTIDE SEQUENCE [LARGE SCALE GENOMIC DNA]</scope>
    <source>
        <strain evidence="2 3">R1</strain>
    </source>
</reference>
<evidence type="ECO:0000256" key="1">
    <source>
        <dbReference type="SAM" id="Phobius"/>
    </source>
</evidence>
<organism evidence="2 3">
    <name type="scientific">Thermogutta terrifontis</name>
    <dbReference type="NCBI Taxonomy" id="1331910"/>
    <lineage>
        <taxon>Bacteria</taxon>
        <taxon>Pseudomonadati</taxon>
        <taxon>Planctomycetota</taxon>
        <taxon>Planctomycetia</taxon>
        <taxon>Pirellulales</taxon>
        <taxon>Thermoguttaceae</taxon>
        <taxon>Thermogutta</taxon>
    </lineage>
</organism>